<evidence type="ECO:0000256" key="1">
    <source>
        <dbReference type="PROSITE-ProRule" id="PRU10141"/>
    </source>
</evidence>
<keyword evidence="2" id="KW-1185">Reference proteome</keyword>
<dbReference type="Gene3D" id="3.30.200.20">
    <property type="entry name" value="Phosphorylase Kinase, domain 1"/>
    <property type="match status" value="1"/>
</dbReference>
<dbReference type="AlphaFoldDB" id="A0A915L8P5"/>
<sequence>MLKLGVAPFARNYCRHTDHVKAGQLQGSQNNEYFLTDDYNVKRLVRIGEIKQSFACAMGYWRQRPMELEQVHSSNIEPILKQLATSQFRGDSTTYTFDGQRTFATFDGLVKFHFVTKVGLGEKREHLLLKPIRAPKYKYDESDVKILKKVGAGSFGEVFKVVLKAEKIFLAMKVLKDSVTDEDRANFLKTTAIDFLIYHKVPFAKISTAASILNRWSIGQRKNESAYYCCMKKTFSSTTGQGTNR</sequence>
<accession>A0A915L8P5</accession>
<dbReference type="WBParaSite" id="nRc.2.0.1.t47414-RA">
    <property type="protein sequence ID" value="nRc.2.0.1.t47414-RA"/>
    <property type="gene ID" value="nRc.2.0.1.g47414"/>
</dbReference>
<dbReference type="SUPFAM" id="SSF56112">
    <property type="entry name" value="Protein kinase-like (PK-like)"/>
    <property type="match status" value="1"/>
</dbReference>
<dbReference type="PROSITE" id="PS00107">
    <property type="entry name" value="PROTEIN_KINASE_ATP"/>
    <property type="match status" value="1"/>
</dbReference>
<dbReference type="GO" id="GO:0005524">
    <property type="term" value="F:ATP binding"/>
    <property type="evidence" value="ECO:0007669"/>
    <property type="project" value="UniProtKB-UniRule"/>
</dbReference>
<dbReference type="InterPro" id="IPR017441">
    <property type="entry name" value="Protein_kinase_ATP_BS"/>
</dbReference>
<organism evidence="2 3">
    <name type="scientific">Romanomermis culicivorax</name>
    <name type="common">Nematode worm</name>
    <dbReference type="NCBI Taxonomy" id="13658"/>
    <lineage>
        <taxon>Eukaryota</taxon>
        <taxon>Metazoa</taxon>
        <taxon>Ecdysozoa</taxon>
        <taxon>Nematoda</taxon>
        <taxon>Enoplea</taxon>
        <taxon>Dorylaimia</taxon>
        <taxon>Mermithida</taxon>
        <taxon>Mermithoidea</taxon>
        <taxon>Mermithidae</taxon>
        <taxon>Romanomermis</taxon>
    </lineage>
</organism>
<dbReference type="InterPro" id="IPR011009">
    <property type="entry name" value="Kinase-like_dom_sf"/>
</dbReference>
<evidence type="ECO:0000313" key="3">
    <source>
        <dbReference type="WBParaSite" id="nRc.2.0.1.t47414-RA"/>
    </source>
</evidence>
<protein>
    <submittedName>
        <fullName evidence="3">Protein kinase domain-containing protein</fullName>
    </submittedName>
</protein>
<keyword evidence="1" id="KW-0067">ATP-binding</keyword>
<proteinExistence type="predicted"/>
<feature type="binding site" evidence="1">
    <location>
        <position position="173"/>
    </location>
    <ligand>
        <name>ATP</name>
        <dbReference type="ChEBI" id="CHEBI:30616"/>
    </ligand>
</feature>
<reference evidence="3" key="1">
    <citation type="submission" date="2022-11" db="UniProtKB">
        <authorList>
            <consortium name="WormBaseParasite"/>
        </authorList>
    </citation>
    <scope>IDENTIFICATION</scope>
</reference>
<dbReference type="Proteomes" id="UP000887565">
    <property type="component" value="Unplaced"/>
</dbReference>
<evidence type="ECO:0000313" key="2">
    <source>
        <dbReference type="Proteomes" id="UP000887565"/>
    </source>
</evidence>
<name>A0A915L8P5_ROMCU</name>
<keyword evidence="1" id="KW-0547">Nucleotide-binding</keyword>